<dbReference type="Proteomes" id="UP000078397">
    <property type="component" value="Unassembled WGS sequence"/>
</dbReference>
<dbReference type="EMBL" id="LSBJ02000006">
    <property type="protein sequence ID" value="OAQ62711.1"/>
    <property type="molecule type" value="Genomic_DNA"/>
</dbReference>
<dbReference type="Pfam" id="PF22580">
    <property type="entry name" value="KYNU_C"/>
    <property type="match status" value="1"/>
</dbReference>
<evidence type="ECO:0000256" key="3">
    <source>
        <dbReference type="ARBA" id="ARBA00022801"/>
    </source>
</evidence>
<keyword evidence="4 5" id="KW-0663">Pyridoxal phosphate</keyword>
<reference evidence="8 9" key="1">
    <citation type="journal article" date="2016" name="PLoS Pathog.">
        <title>Biosynthesis of antibiotic leucinostatins in bio-control fungus Purpureocillium lilacinum and their inhibition on phytophthora revealed by genome mining.</title>
        <authorList>
            <person name="Wang G."/>
            <person name="Liu Z."/>
            <person name="Lin R."/>
            <person name="Li E."/>
            <person name="Mao Z."/>
            <person name="Ling J."/>
            <person name="Yang Y."/>
            <person name="Yin W.B."/>
            <person name="Xie B."/>
        </authorList>
    </citation>
    <scope>NUCLEOTIDE SEQUENCE [LARGE SCALE GENOMIC DNA]</scope>
    <source>
        <strain evidence="8">170</strain>
    </source>
</reference>
<feature type="binding site" evidence="5">
    <location>
        <position position="147"/>
    </location>
    <ligand>
        <name>pyridoxal 5'-phosphate</name>
        <dbReference type="ChEBI" id="CHEBI:597326"/>
    </ligand>
</feature>
<evidence type="ECO:0000259" key="7">
    <source>
        <dbReference type="Pfam" id="PF00266"/>
    </source>
</evidence>
<evidence type="ECO:0000256" key="2">
    <source>
        <dbReference type="ARBA" id="ARBA00022642"/>
    </source>
</evidence>
<dbReference type="STRING" id="1380566.A0A179FBQ7"/>
<dbReference type="GO" id="GO:0097053">
    <property type="term" value="P:L-kynurenine catabolic process"/>
    <property type="evidence" value="ECO:0007669"/>
    <property type="project" value="UniProtKB-UniRule"/>
</dbReference>
<dbReference type="GO" id="GO:0030429">
    <property type="term" value="F:kynureninase activity"/>
    <property type="evidence" value="ECO:0007669"/>
    <property type="project" value="UniProtKB-UniRule"/>
</dbReference>
<dbReference type="InterPro" id="IPR010111">
    <property type="entry name" value="Kynureninase"/>
</dbReference>
<dbReference type="Gene3D" id="3.90.1150.10">
    <property type="entry name" value="Aspartate Aminotransferase, domain 1"/>
    <property type="match status" value="1"/>
</dbReference>
<dbReference type="GO" id="GO:0030170">
    <property type="term" value="F:pyridoxal phosphate binding"/>
    <property type="evidence" value="ECO:0007669"/>
    <property type="project" value="UniProtKB-UniRule"/>
</dbReference>
<dbReference type="PIRSF" id="PIRSF038800">
    <property type="entry name" value="KYNU"/>
    <property type="match status" value="1"/>
</dbReference>
<dbReference type="HAMAP" id="MF_01970">
    <property type="entry name" value="Kynureninase"/>
    <property type="match status" value="1"/>
</dbReference>
<comment type="similarity">
    <text evidence="5 6">Belongs to the kynureninase family.</text>
</comment>
<dbReference type="InterPro" id="IPR015421">
    <property type="entry name" value="PyrdxlP-dep_Trfase_major"/>
</dbReference>
<feature type="binding site" evidence="5">
    <location>
        <position position="324"/>
    </location>
    <ligand>
        <name>pyridoxal 5'-phosphate</name>
        <dbReference type="ChEBI" id="CHEBI:597326"/>
    </ligand>
</feature>
<feature type="binding site" evidence="5">
    <location>
        <begin position="174"/>
        <end position="177"/>
    </location>
    <ligand>
        <name>pyridoxal 5'-phosphate</name>
        <dbReference type="ChEBI" id="CHEBI:597326"/>
    </ligand>
</feature>
<dbReference type="UniPathway" id="UPA00334">
    <property type="reaction ID" value="UER00455"/>
</dbReference>
<dbReference type="EC" id="3.7.1.3" evidence="5 6"/>
<dbReference type="InterPro" id="IPR015424">
    <property type="entry name" value="PyrdxlP-dep_Trfase"/>
</dbReference>
<keyword evidence="1 5" id="KW-0963">Cytoplasm</keyword>
<dbReference type="PANTHER" id="PTHR14084:SF2">
    <property type="entry name" value="KYNURENINASE 2"/>
    <property type="match status" value="1"/>
</dbReference>
<dbReference type="GO" id="GO:0019805">
    <property type="term" value="P:quinolinate biosynthetic process"/>
    <property type="evidence" value="ECO:0007669"/>
    <property type="project" value="UniProtKB-UniRule"/>
</dbReference>
<feature type="binding site" evidence="5">
    <location>
        <position position="263"/>
    </location>
    <ligand>
        <name>pyridoxal 5'-phosphate</name>
        <dbReference type="ChEBI" id="CHEBI:597326"/>
    </ligand>
</feature>
<keyword evidence="9" id="KW-1185">Reference proteome</keyword>
<name>A0A179FBQ7_METCM</name>
<keyword evidence="2 5" id="KW-0662">Pyridine nucleotide biosynthesis</keyword>
<dbReference type="GO" id="GO:0043420">
    <property type="term" value="P:anthranilate metabolic process"/>
    <property type="evidence" value="ECO:0007669"/>
    <property type="project" value="UniProtKB-UniRule"/>
</dbReference>
<keyword evidence="3 5" id="KW-0378">Hydrolase</keyword>
<dbReference type="UniPathway" id="UPA00253">
    <property type="reaction ID" value="UER00329"/>
</dbReference>
<protein>
    <recommendedName>
        <fullName evidence="5 6">Kynureninase</fullName>
        <ecNumber evidence="5 6">3.7.1.3</ecNumber>
    </recommendedName>
    <alternativeName>
        <fullName evidence="5">Biosynthesis of nicotinic acid protein 5</fullName>
    </alternativeName>
    <alternativeName>
        <fullName evidence="5">L-kynurenine hydrolase</fullName>
    </alternativeName>
</protein>
<comment type="pathway">
    <text evidence="5 6">Amino-acid degradation; L-kynurenine degradation; L-alanine and anthranilate from L-kynurenine: step 1/1.</text>
</comment>
<feature type="binding site" evidence="5">
    <location>
        <position position="352"/>
    </location>
    <ligand>
        <name>pyridoxal 5'-phosphate</name>
        <dbReference type="ChEBI" id="CHEBI:597326"/>
    </ligand>
</feature>
<proteinExistence type="inferred from homology"/>
<comment type="cofactor">
    <cofactor evidence="5 6">
        <name>pyridoxal 5'-phosphate</name>
        <dbReference type="ChEBI" id="CHEBI:597326"/>
    </cofactor>
</comment>
<dbReference type="FunFam" id="3.40.640.10:FF:000031">
    <property type="entry name" value="Kynureninase"/>
    <property type="match status" value="1"/>
</dbReference>
<dbReference type="Gene3D" id="3.40.640.10">
    <property type="entry name" value="Type I PLP-dependent aspartate aminotransferase-like (Major domain)"/>
    <property type="match status" value="1"/>
</dbReference>
<evidence type="ECO:0000256" key="5">
    <source>
        <dbReference type="HAMAP-Rule" id="MF_03017"/>
    </source>
</evidence>
<organism evidence="8 9">
    <name type="scientific">Pochonia chlamydosporia 170</name>
    <dbReference type="NCBI Taxonomy" id="1380566"/>
    <lineage>
        <taxon>Eukaryota</taxon>
        <taxon>Fungi</taxon>
        <taxon>Dikarya</taxon>
        <taxon>Ascomycota</taxon>
        <taxon>Pezizomycotina</taxon>
        <taxon>Sordariomycetes</taxon>
        <taxon>Hypocreomycetidae</taxon>
        <taxon>Hypocreales</taxon>
        <taxon>Clavicipitaceae</taxon>
        <taxon>Pochonia</taxon>
    </lineage>
</organism>
<comment type="caution">
    <text evidence="8">The sequence shown here is derived from an EMBL/GenBank/DDBJ whole genome shotgun (WGS) entry which is preliminary data.</text>
</comment>
<dbReference type="Pfam" id="PF00266">
    <property type="entry name" value="Aminotran_5"/>
    <property type="match status" value="1"/>
</dbReference>
<comment type="catalytic activity">
    <reaction evidence="5 6">
        <text>L-kynurenine + H2O = anthranilate + L-alanine + H(+)</text>
        <dbReference type="Rhea" id="RHEA:16813"/>
        <dbReference type="ChEBI" id="CHEBI:15377"/>
        <dbReference type="ChEBI" id="CHEBI:15378"/>
        <dbReference type="ChEBI" id="CHEBI:16567"/>
        <dbReference type="ChEBI" id="CHEBI:57959"/>
        <dbReference type="ChEBI" id="CHEBI:57972"/>
        <dbReference type="EC" id="3.7.1.3"/>
    </reaction>
</comment>
<dbReference type="SUPFAM" id="SSF53383">
    <property type="entry name" value="PLP-dependent transferases"/>
    <property type="match status" value="1"/>
</dbReference>
<gene>
    <name evidence="5" type="primary">BNA5</name>
    <name evidence="8" type="ORF">VFPPC_11155</name>
</gene>
<feature type="domain" description="Aminotransferase class V" evidence="7">
    <location>
        <begin position="73"/>
        <end position="333"/>
    </location>
</feature>
<dbReference type="GO" id="GO:0019441">
    <property type="term" value="P:L-tryptophan catabolic process to kynurenine"/>
    <property type="evidence" value="ECO:0007669"/>
    <property type="project" value="TreeGrafter"/>
</dbReference>
<sequence>MELLTQIDLLRRGESANFPKDANSLAFARKLDSQDALKDLRNEFIIPTEESLAKTKLGLDGNIPSETSSKECVYLVSHGQGLQPRAVRHYLNAQLETWASIAVRGHYTDVVNSPIKQWQDMAEECSVKFADIVGCLPDEVIIMNGLSINLHLMMVSFYKPTRQRHKIIVEWSPFPSDQHIVESQVMWHSLYEPSQSIVRIPPNDDGCTFSTETILSVIDQHAGETALLLLPGVHFYSGQLFDIPTISAHARKHGITVGWDLAHAVGNVELRLHDWDVDFACWCNYKYINSGPGSLGGAFVHQRHGSVDFDAGGDHVYRARLSGWYGNEKSTRYSTNRRFKPTLGAAGYQVSNPSMMDLATLSAALTVFDKTSMRCLRSKSLVLAAYTEYLLDQSLNETTADGPLITLITPRDSLQRGAQLSLRFQDSITLNGVMEALEHEGIICDRHRPDLMRISAAPLYSRFEDVWRFMSALIDSLALSRLLVSSDLVHLNGST</sequence>
<comment type="function">
    <text evidence="5 6">Catalyzes the cleavage of L-kynurenine (L-Kyn) and L-3-hydroxykynurenine (L-3OHKyn) into anthranilic acid (AA) and 3-hydroxyanthranilic acid (3-OHAA), respectively.</text>
</comment>
<feature type="binding site" evidence="5">
    <location>
        <position position="146"/>
    </location>
    <ligand>
        <name>pyridoxal 5'-phosphate</name>
        <dbReference type="ChEBI" id="CHEBI:597326"/>
    </ligand>
</feature>
<evidence type="ECO:0000313" key="9">
    <source>
        <dbReference type="Proteomes" id="UP000078397"/>
    </source>
</evidence>
<comment type="subcellular location">
    <subcellularLocation>
        <location evidence="5 6">Cytoplasm</location>
    </subcellularLocation>
</comment>
<dbReference type="PANTHER" id="PTHR14084">
    <property type="entry name" value="KYNURENINASE"/>
    <property type="match status" value="1"/>
</dbReference>
<dbReference type="OrthoDB" id="5978656at2759"/>
<feature type="binding site" evidence="5">
    <location>
        <position position="285"/>
    </location>
    <ligand>
        <name>pyridoxal 5'-phosphate</name>
        <dbReference type="ChEBI" id="CHEBI:597326"/>
    </ligand>
</feature>
<feature type="binding site" evidence="5">
    <location>
        <position position="260"/>
    </location>
    <ligand>
        <name>pyridoxal 5'-phosphate</name>
        <dbReference type="ChEBI" id="CHEBI:597326"/>
    </ligand>
</feature>
<dbReference type="KEGG" id="pchm:VFPPC_11155"/>
<feature type="modified residue" description="N6-(pyridoxal phosphate)lysine" evidence="5">
    <location>
        <position position="286"/>
    </location>
</feature>
<dbReference type="GO" id="GO:0005737">
    <property type="term" value="C:cytoplasm"/>
    <property type="evidence" value="ECO:0007669"/>
    <property type="project" value="UniProtKB-SubCell"/>
</dbReference>
<evidence type="ECO:0000256" key="6">
    <source>
        <dbReference type="PIRNR" id="PIRNR038800"/>
    </source>
</evidence>
<accession>A0A179FBQ7</accession>
<dbReference type="NCBIfam" id="TIGR01814">
    <property type="entry name" value="kynureninase"/>
    <property type="match status" value="1"/>
</dbReference>
<dbReference type="RefSeq" id="XP_018140291.1">
    <property type="nucleotide sequence ID" value="XM_018289417.1"/>
</dbReference>
<dbReference type="GO" id="GO:0034354">
    <property type="term" value="P:'de novo' NAD+ biosynthetic process from L-tryptophan"/>
    <property type="evidence" value="ECO:0007669"/>
    <property type="project" value="UniProtKB-UniRule"/>
</dbReference>
<comment type="catalytic activity">
    <reaction evidence="6">
        <text>3-hydroxy-L-kynurenine + H2O = 3-hydroxyanthranilate + L-alanine + H(+)</text>
        <dbReference type="Rhea" id="RHEA:25143"/>
        <dbReference type="ChEBI" id="CHEBI:15377"/>
        <dbReference type="ChEBI" id="CHEBI:15378"/>
        <dbReference type="ChEBI" id="CHEBI:36559"/>
        <dbReference type="ChEBI" id="CHEBI:57972"/>
        <dbReference type="ChEBI" id="CHEBI:58125"/>
        <dbReference type="EC" id="3.7.1.3"/>
    </reaction>
</comment>
<dbReference type="InterPro" id="IPR015422">
    <property type="entry name" value="PyrdxlP-dep_Trfase_small"/>
</dbReference>
<dbReference type="InterPro" id="IPR000192">
    <property type="entry name" value="Aminotrans_V_dom"/>
</dbReference>
<comment type="pathway">
    <text evidence="5 6">Cofactor biosynthesis; NAD(+) biosynthesis; quinolinate from L-kynurenine: step 2/3.</text>
</comment>
<dbReference type="AlphaFoldDB" id="A0A179FBQ7"/>
<comment type="subunit">
    <text evidence="5 6">Homodimer.</text>
</comment>
<evidence type="ECO:0000256" key="4">
    <source>
        <dbReference type="ARBA" id="ARBA00022898"/>
    </source>
</evidence>
<comment type="caution">
    <text evidence="5">Lacks conserved residue(s) required for the propagation of feature annotation.</text>
</comment>
<evidence type="ECO:0000256" key="1">
    <source>
        <dbReference type="ARBA" id="ARBA00022490"/>
    </source>
</evidence>
<evidence type="ECO:0000313" key="8">
    <source>
        <dbReference type="EMBL" id="OAQ62711.1"/>
    </source>
</evidence>
<dbReference type="GeneID" id="28853411"/>